<evidence type="ECO:0000313" key="3">
    <source>
        <dbReference type="Proteomes" id="UP001199919"/>
    </source>
</evidence>
<evidence type="ECO:0000259" key="1">
    <source>
        <dbReference type="Pfam" id="PF25794"/>
    </source>
</evidence>
<dbReference type="EMBL" id="JAJPWV010000003">
    <property type="protein sequence ID" value="MCD8740771.1"/>
    <property type="molecule type" value="Genomic_DNA"/>
</dbReference>
<protein>
    <recommendedName>
        <fullName evidence="1">Sacsin/Nov domain-containing protein</fullName>
    </recommendedName>
</protein>
<dbReference type="RefSeq" id="WP_232177173.1">
    <property type="nucleotide sequence ID" value="NZ_JAJPWV010000003.1"/>
</dbReference>
<dbReference type="NCBIfam" id="NF047352">
    <property type="entry name" value="P_loop_sacsin"/>
    <property type="match status" value="1"/>
</dbReference>
<gene>
    <name evidence="2" type="ORF">LT679_09185</name>
</gene>
<dbReference type="InterPro" id="IPR052957">
    <property type="entry name" value="Auxin_embryo_med"/>
</dbReference>
<proteinExistence type="predicted"/>
<organism evidence="2 3">
    <name type="scientific">Mucilaginibacter roseus</name>
    <dbReference type="NCBI Taxonomy" id="1528868"/>
    <lineage>
        <taxon>Bacteria</taxon>
        <taxon>Pseudomonadati</taxon>
        <taxon>Bacteroidota</taxon>
        <taxon>Sphingobacteriia</taxon>
        <taxon>Sphingobacteriales</taxon>
        <taxon>Sphingobacteriaceae</taxon>
        <taxon>Mucilaginibacter</taxon>
    </lineage>
</organism>
<accession>A0ABS8U0X5</accession>
<dbReference type="InterPro" id="IPR058210">
    <property type="entry name" value="SACS/Nov_dom"/>
</dbReference>
<dbReference type="InterPro" id="IPR036890">
    <property type="entry name" value="HATPase_C_sf"/>
</dbReference>
<dbReference type="Pfam" id="PF25794">
    <property type="entry name" value="SACS"/>
    <property type="match status" value="1"/>
</dbReference>
<dbReference type="PANTHER" id="PTHR32387:SF0">
    <property type="entry name" value="PROTEIN NO VEIN"/>
    <property type="match status" value="1"/>
</dbReference>
<dbReference type="SUPFAM" id="SSF55874">
    <property type="entry name" value="ATPase domain of HSP90 chaperone/DNA topoisomerase II/histidine kinase"/>
    <property type="match status" value="1"/>
</dbReference>
<name>A0ABS8U0X5_9SPHI</name>
<dbReference type="PANTHER" id="PTHR32387">
    <property type="entry name" value="WU:FJ29H11"/>
    <property type="match status" value="1"/>
</dbReference>
<comment type="caution">
    <text evidence="2">The sequence shown here is derived from an EMBL/GenBank/DDBJ whole genome shotgun (WGS) entry which is preliminary data.</text>
</comment>
<dbReference type="Proteomes" id="UP001199919">
    <property type="component" value="Unassembled WGS sequence"/>
</dbReference>
<reference evidence="2 3" key="1">
    <citation type="submission" date="2021-12" db="EMBL/GenBank/DDBJ databases">
        <title>Mucilaginibacter roseus genome.</title>
        <authorList>
            <person name="Ferreira J.R."/>
            <person name="Newman J.D."/>
        </authorList>
    </citation>
    <scope>NUCLEOTIDE SEQUENCE [LARGE SCALE GENOMIC DNA]</scope>
    <source>
        <strain evidence="2 3">LMG 28454</strain>
    </source>
</reference>
<keyword evidence="3" id="KW-1185">Reference proteome</keyword>
<dbReference type="Gene3D" id="3.30.565.10">
    <property type="entry name" value="Histidine kinase-like ATPase, C-terminal domain"/>
    <property type="match status" value="1"/>
</dbReference>
<evidence type="ECO:0000313" key="2">
    <source>
        <dbReference type="EMBL" id="MCD8740771.1"/>
    </source>
</evidence>
<feature type="domain" description="Sacsin/Nov" evidence="1">
    <location>
        <begin position="149"/>
        <end position="362"/>
    </location>
</feature>
<sequence>MLSRESAKAILVKYWRNEDLKFVAVYSWVPATSEDRKSYGVFHLKANDRQLIFPSAEGYEFNRTAAVRVYRTAGFIEGNVYEVTVDIQEDQYRQKYNHPFQLIVTDVKKLTQSLGVISAKSFIGDWFGRKGENPGDAASIAAQLRLNQLELYTQTKRFIFELIQNADDMPMPDKEVSIEIRLLDNFFLFCHNGQYFSRGDVMAICDAAKSTKRADETKTGYKGIGFKSVFSDSETVYIFSQDYSFKFDKSAEIYTNFRDLYKPYWSKFSFAEQTKFFKETKEKEKEYTNIDNIPWQIKPIWTELTELPEEIRSHFSKRNNVNIALMVGASKIHEKRYDEMIAGLVDDPRFLLFLRNARRINYWPPVGAKRVIEVAKANDLTKVFSDGVLKSAYNTFDAEIEINNDAFSKAGFHFEHIKLEEGKYAFKDANGNILNNIPEKLGRLKSTVLSFAVKNIEDKIEKIPVAESILYNYLPTSDQRYRFPFIINADFISKTDREGILSENVWNHYLFFNIGYELTKWLSSLSGSKGYWSSYLNILPDVLLDEEHEDLGPINAAFNKGLALGISEIPFIPTYSGEKSLAASLMIDDTGLAEVIGWPAFSDLTGTTKSLANPLLDKRKLKTKYLGIEVFSYKELREKLKDPETRSRFNENLKKLDAQGMQGFIGWLNKACEKELTFADISLISFIRLGRKNEIFVNLSEFGSEQNRLFRNALTGRLFRQLRKIEYAITNFNVDEYPELLAALKKDNNTYLANDKLVYNRITGLFSGQLTNLQTVDRKEVLEILRTLEGIEIGTIAKLPWFRNNLSEWKSLPELYDNEDFVYPSAFNSYFIHPEDKQILGKAYVDLTKGLPDLLKLDSFFIDIMSNERYDHSNTIVDLLSRMLQKAAADYNIYPLLAKKIRLDSKTIDGDLFQDTISVNFINQLNLSVQVGFKLRELLPNISEGSKNLSKVLEKLALLSEDEKESLRTNVFVLKTYNSSLIESGIVAQTEELSFMQFLYVLIPYWFNKQTSARRVKLAAPNPLTKADEGSTEGLKQLLDFMYENKVPNTDYQIEYEGSIYPLISKGSIICDDADVLFDTERPDDYLISWMDGDANKKKFLIDKGAVDETYSHVLYRQAVRDKDIDALEELTGKLNNSINHFINTARFLENCETREDFDFSWCQTHIIDFYTEFAAIKSVNFDIRKFPVYSNPEQDLFRLKLLSKECSYYKIQTSWGIHKTEVASHIFSNDDFLIPEDLALPPGYKMISAVLKESVDQERLVSLSKRLEADFYEDWEKYDEYVINIFEGYFIPYQVIFEGEVLADGIGTGERVWEAGKTYYVSAGLEEEIPFCLKTMSANDAMSLVRAKLFPKKSGSNSKNSDDLSEEEIQELERLFRRKLSSSELSSHWLIACFKAMKHYKIQGYDISYVEQNFESCIKKRMLEKVRSGDEYLTILPRSAKQNLLRITLNAWNALEKESTELFVLNSNGHQIFTNQKDLVDSSDNLLFTIATDDKDDKIKIVANLFDQESIYDTQYDKSVAVMLLIQLKGGSMFSSLFSGFNSNSKISDF</sequence>